<evidence type="ECO:0000313" key="6">
    <source>
        <dbReference type="EMBL" id="MFC6357160.1"/>
    </source>
</evidence>
<feature type="DNA-binding region" description="H-T-H motif" evidence="4">
    <location>
        <begin position="31"/>
        <end position="50"/>
    </location>
</feature>
<keyword evidence="7" id="KW-1185">Reference proteome</keyword>
<comment type="caution">
    <text evidence="6">The sequence shown here is derived from an EMBL/GenBank/DDBJ whole genome shotgun (WGS) entry which is preliminary data.</text>
</comment>
<dbReference type="SUPFAM" id="SSF46689">
    <property type="entry name" value="Homeodomain-like"/>
    <property type="match status" value="1"/>
</dbReference>
<keyword evidence="3" id="KW-0804">Transcription</keyword>
<gene>
    <name evidence="6" type="ORF">ACFQB0_13700</name>
</gene>
<name>A0ABW1VKH8_9MICO</name>
<dbReference type="InterPro" id="IPR001647">
    <property type="entry name" value="HTH_TetR"/>
</dbReference>
<protein>
    <submittedName>
        <fullName evidence="6">TetR family transcriptional regulator</fullName>
    </submittedName>
</protein>
<accession>A0ABW1VKH8</accession>
<dbReference type="SUPFAM" id="SSF48498">
    <property type="entry name" value="Tetracyclin repressor-like, C-terminal domain"/>
    <property type="match status" value="1"/>
</dbReference>
<feature type="domain" description="HTH tetR-type" evidence="5">
    <location>
        <begin position="8"/>
        <end position="68"/>
    </location>
</feature>
<dbReference type="PROSITE" id="PS50977">
    <property type="entry name" value="HTH_TETR_2"/>
    <property type="match status" value="1"/>
</dbReference>
<evidence type="ECO:0000313" key="7">
    <source>
        <dbReference type="Proteomes" id="UP001596306"/>
    </source>
</evidence>
<reference evidence="7" key="1">
    <citation type="journal article" date="2019" name="Int. J. Syst. Evol. Microbiol.">
        <title>The Global Catalogue of Microorganisms (GCM) 10K type strain sequencing project: providing services to taxonomists for standard genome sequencing and annotation.</title>
        <authorList>
            <consortium name="The Broad Institute Genomics Platform"/>
            <consortium name="The Broad Institute Genome Sequencing Center for Infectious Disease"/>
            <person name="Wu L."/>
            <person name="Ma J."/>
        </authorList>
    </citation>
    <scope>NUCLEOTIDE SEQUENCE [LARGE SCALE GENOMIC DNA]</scope>
    <source>
        <strain evidence="7">CCUG 43304</strain>
    </source>
</reference>
<keyword evidence="1" id="KW-0805">Transcription regulation</keyword>
<evidence type="ECO:0000259" key="5">
    <source>
        <dbReference type="PROSITE" id="PS50977"/>
    </source>
</evidence>
<dbReference type="InterPro" id="IPR009057">
    <property type="entry name" value="Homeodomain-like_sf"/>
</dbReference>
<dbReference type="Proteomes" id="UP001596306">
    <property type="component" value="Unassembled WGS sequence"/>
</dbReference>
<dbReference type="EMBL" id="JBHSTP010000003">
    <property type="protein sequence ID" value="MFC6357160.1"/>
    <property type="molecule type" value="Genomic_DNA"/>
</dbReference>
<proteinExistence type="predicted"/>
<dbReference type="RefSeq" id="WP_386732696.1">
    <property type="nucleotide sequence ID" value="NZ_JBHSTP010000003.1"/>
</dbReference>
<dbReference type="Gene3D" id="1.10.357.10">
    <property type="entry name" value="Tetracycline Repressor, domain 2"/>
    <property type="match status" value="1"/>
</dbReference>
<dbReference type="PANTHER" id="PTHR47506:SF1">
    <property type="entry name" value="HTH-TYPE TRANSCRIPTIONAL REGULATOR YJDC"/>
    <property type="match status" value="1"/>
</dbReference>
<evidence type="ECO:0000256" key="4">
    <source>
        <dbReference type="PROSITE-ProRule" id="PRU00335"/>
    </source>
</evidence>
<dbReference type="InterPro" id="IPR036271">
    <property type="entry name" value="Tet_transcr_reg_TetR-rel_C_sf"/>
</dbReference>
<evidence type="ECO:0000256" key="1">
    <source>
        <dbReference type="ARBA" id="ARBA00023015"/>
    </source>
</evidence>
<sequence length="198" mass="21751">MIRREQAERTRELLLDAAAEEFWLHGLGGTRIQDVLDRTQMTKGGLYHHFTNKQEMAEALVAQEAERWPALILDVVETGLRGLPALEAFFRAVAVRLDDDVRARAVLRITDELDAPGENSANSAFMLWHDFVILGLQQGIADGEVPDSIAIREVAATVVECVYGVCVSSAPMSQPSDAPTRLDRLWTVLGPGLRSATG</sequence>
<evidence type="ECO:0000256" key="3">
    <source>
        <dbReference type="ARBA" id="ARBA00023163"/>
    </source>
</evidence>
<organism evidence="6 7">
    <name type="scientific">Luethyella okanaganae</name>
    <dbReference type="NCBI Taxonomy" id="69372"/>
    <lineage>
        <taxon>Bacteria</taxon>
        <taxon>Bacillati</taxon>
        <taxon>Actinomycetota</taxon>
        <taxon>Actinomycetes</taxon>
        <taxon>Micrococcales</taxon>
        <taxon>Microbacteriaceae</taxon>
        <taxon>Luethyella</taxon>
    </lineage>
</organism>
<evidence type="ECO:0000256" key="2">
    <source>
        <dbReference type="ARBA" id="ARBA00023125"/>
    </source>
</evidence>
<keyword evidence="2 4" id="KW-0238">DNA-binding</keyword>
<dbReference type="PANTHER" id="PTHR47506">
    <property type="entry name" value="TRANSCRIPTIONAL REGULATORY PROTEIN"/>
    <property type="match status" value="1"/>
</dbReference>
<dbReference type="Pfam" id="PF00440">
    <property type="entry name" value="TetR_N"/>
    <property type="match status" value="1"/>
</dbReference>
<dbReference type="PRINTS" id="PR00455">
    <property type="entry name" value="HTHTETR"/>
</dbReference>